<sequence length="385" mass="41501">MNYFVYPCEGKHEDSWANGERFESVVVHLTDPINDIGSVSELIASQLYTLDLSPVADINVDGLVDYRAQRPRVHYLNGALEDIAIPALGLFHAKDIEGTSFLLLLGTEPDFCWQGLNSELMAVFAQLGVKRLYRAGSVAGALPHTRQPDMLIRTRNADPVAPALEADVWYPASFSDFLEYSLGQMGVATFSVTVRVPMYIAGHHYAAGAASALSMLAKTAGLSLPLGDLEASAAEESEQLAQLTEQNEQLAEIVAALEHEYDRAEGHPGLIQAPQHTLTVPSADEIGRAAESFLARVDASMVKRKEHADNEQAQLTERLENMRAAWQHASSGHQPGTEASGGGEAQTGAEAQTEGETRSVGERDAYGEDGGGEAPQRPRGRHAAD</sequence>
<feature type="region of interest" description="Disordered" evidence="2">
    <location>
        <begin position="326"/>
        <end position="385"/>
    </location>
</feature>
<dbReference type="Gene3D" id="3.40.50.10900">
    <property type="entry name" value="PAC-like subunit"/>
    <property type="match status" value="1"/>
</dbReference>
<evidence type="ECO:0000313" key="3">
    <source>
        <dbReference type="EMBL" id="MDY5145596.1"/>
    </source>
</evidence>
<dbReference type="InterPro" id="IPR038389">
    <property type="entry name" value="PSMG2_sf"/>
</dbReference>
<dbReference type="EMBL" id="JAWNFY010000002">
    <property type="protein sequence ID" value="MDY5145596.1"/>
    <property type="molecule type" value="Genomic_DNA"/>
</dbReference>
<dbReference type="SUPFAM" id="SSF159659">
    <property type="entry name" value="Cgl1923-like"/>
    <property type="match status" value="1"/>
</dbReference>
<reference evidence="3 4" key="1">
    <citation type="submission" date="2023-10" db="EMBL/GenBank/DDBJ databases">
        <title>Whole Genome based description of the genera Actinobaculum and Actinotignum reveals a complex phylogenetic relationship within the species included in the genus Actinotignum.</title>
        <authorList>
            <person name="Jensen C.S."/>
            <person name="Dargis R."/>
            <person name="Kemp M."/>
            <person name="Christensen J.J."/>
        </authorList>
    </citation>
    <scope>NUCLEOTIDE SEQUENCE [LARGE SCALE GENOMIC DNA]</scope>
    <source>
        <strain evidence="3 4">SLA_B089</strain>
    </source>
</reference>
<dbReference type="RefSeq" id="WP_284896757.1">
    <property type="nucleotide sequence ID" value="NZ_JASOKW010000008.1"/>
</dbReference>
<proteinExistence type="predicted"/>
<evidence type="ECO:0000313" key="4">
    <source>
        <dbReference type="Proteomes" id="UP001284901"/>
    </source>
</evidence>
<feature type="compositionally biased region" description="Basic and acidic residues" evidence="2">
    <location>
        <begin position="355"/>
        <end position="366"/>
    </location>
</feature>
<keyword evidence="1" id="KW-0175">Coiled coil</keyword>
<protein>
    <submittedName>
        <fullName evidence="3">PAC2 family protein</fullName>
    </submittedName>
</protein>
<evidence type="ECO:0000256" key="2">
    <source>
        <dbReference type="SAM" id="MobiDB-lite"/>
    </source>
</evidence>
<keyword evidence="4" id="KW-1185">Reference proteome</keyword>
<accession>A0ABU5GAW8</accession>
<dbReference type="Proteomes" id="UP001284901">
    <property type="component" value="Unassembled WGS sequence"/>
</dbReference>
<dbReference type="InterPro" id="IPR019151">
    <property type="entry name" value="Proteasome_assmbl_chaperone_2"/>
</dbReference>
<organism evidence="3 4">
    <name type="scientific">Actinotignum timonense</name>
    <dbReference type="NCBI Taxonomy" id="1870995"/>
    <lineage>
        <taxon>Bacteria</taxon>
        <taxon>Bacillati</taxon>
        <taxon>Actinomycetota</taxon>
        <taxon>Actinomycetes</taxon>
        <taxon>Actinomycetales</taxon>
        <taxon>Actinomycetaceae</taxon>
        <taxon>Actinotignum</taxon>
    </lineage>
</organism>
<name>A0ABU5GAW8_9ACTO</name>
<gene>
    <name evidence="3" type="ORF">R6P33_00985</name>
</gene>
<evidence type="ECO:0000256" key="1">
    <source>
        <dbReference type="SAM" id="Coils"/>
    </source>
</evidence>
<dbReference type="Pfam" id="PF09754">
    <property type="entry name" value="PAC2"/>
    <property type="match status" value="1"/>
</dbReference>
<comment type="caution">
    <text evidence="3">The sequence shown here is derived from an EMBL/GenBank/DDBJ whole genome shotgun (WGS) entry which is preliminary data.</text>
</comment>
<feature type="coiled-coil region" evidence="1">
    <location>
        <begin position="226"/>
        <end position="267"/>
    </location>
</feature>